<evidence type="ECO:0000313" key="2">
    <source>
        <dbReference type="EnsemblFungi" id="EJT77776"/>
    </source>
</evidence>
<evidence type="ECO:0000313" key="1">
    <source>
        <dbReference type="EMBL" id="EJT77776.1"/>
    </source>
</evidence>
<reference evidence="2" key="4">
    <citation type="journal article" date="2015" name="G3 (Bethesda)">
        <title>Genome sequences of three phytopathogenic species of the Magnaporthaceae family of fungi.</title>
        <authorList>
            <person name="Okagaki L.H."/>
            <person name="Nunes C.C."/>
            <person name="Sailsbery J."/>
            <person name="Clay B."/>
            <person name="Brown D."/>
            <person name="John T."/>
            <person name="Oh Y."/>
            <person name="Young N."/>
            <person name="Fitzgerald M."/>
            <person name="Haas B.J."/>
            <person name="Zeng Q."/>
            <person name="Young S."/>
            <person name="Adiconis X."/>
            <person name="Fan L."/>
            <person name="Levin J.Z."/>
            <person name="Mitchell T.K."/>
            <person name="Okubara P.A."/>
            <person name="Farman M.L."/>
            <person name="Kohn L.M."/>
            <person name="Birren B."/>
            <person name="Ma L.-J."/>
            <person name="Dean R.A."/>
        </authorList>
    </citation>
    <scope>NUCLEOTIDE SEQUENCE</scope>
    <source>
        <strain evidence="2">R3-111a-1</strain>
    </source>
</reference>
<reference evidence="2" key="5">
    <citation type="submission" date="2018-04" db="UniProtKB">
        <authorList>
            <consortium name="EnsemblFungi"/>
        </authorList>
    </citation>
    <scope>IDENTIFICATION</scope>
    <source>
        <strain evidence="2">R3-111a-1</strain>
    </source>
</reference>
<proteinExistence type="predicted"/>
<reference evidence="1" key="3">
    <citation type="submission" date="2010-09" db="EMBL/GenBank/DDBJ databases">
        <title>Annotation of Gaeumannomyces graminis var. tritici R3-111a-1.</title>
        <authorList>
            <consortium name="The Broad Institute Genome Sequencing Platform"/>
            <person name="Ma L.-J."/>
            <person name="Dead R."/>
            <person name="Young S.K."/>
            <person name="Zeng Q."/>
            <person name="Gargeya S."/>
            <person name="Fitzgerald M."/>
            <person name="Haas B."/>
            <person name="Abouelleil A."/>
            <person name="Alvarado L."/>
            <person name="Arachchi H.M."/>
            <person name="Berlin A."/>
            <person name="Brown A."/>
            <person name="Chapman S.B."/>
            <person name="Chen Z."/>
            <person name="Dunbar C."/>
            <person name="Freedman E."/>
            <person name="Gearin G."/>
            <person name="Gellesch M."/>
            <person name="Goldberg J."/>
            <person name="Griggs A."/>
            <person name="Gujja S."/>
            <person name="Heiman D."/>
            <person name="Howarth C."/>
            <person name="Larson L."/>
            <person name="Lui A."/>
            <person name="MacDonald P.J.P."/>
            <person name="Mehta T."/>
            <person name="Montmayeur A."/>
            <person name="Murphy C."/>
            <person name="Neiman D."/>
            <person name="Pearson M."/>
            <person name="Priest M."/>
            <person name="Roberts A."/>
            <person name="Saif S."/>
            <person name="Shea T."/>
            <person name="Shenoy N."/>
            <person name="Sisk P."/>
            <person name="Stolte C."/>
            <person name="Sykes S."/>
            <person name="Yandava C."/>
            <person name="Wortman J."/>
            <person name="Nusbaum C."/>
            <person name="Birren B."/>
        </authorList>
    </citation>
    <scope>NUCLEOTIDE SEQUENCE</scope>
    <source>
        <strain evidence="1">R3-111a-1</strain>
    </source>
</reference>
<dbReference type="Proteomes" id="UP000006039">
    <property type="component" value="Unassembled WGS sequence"/>
</dbReference>
<sequence>MSAPLRQAFELDLDLGPNPDLGSHLVHTGSAAYAMRPGRFDNYILSEGSAPVELSLGVG</sequence>
<dbReference type="RefSeq" id="XP_009218921.1">
    <property type="nucleotide sequence ID" value="XM_009220657.1"/>
</dbReference>
<evidence type="ECO:0000313" key="3">
    <source>
        <dbReference type="Proteomes" id="UP000006039"/>
    </source>
</evidence>
<protein>
    <submittedName>
        <fullName evidence="1 2">Uncharacterized protein</fullName>
    </submittedName>
</protein>
<dbReference type="AlphaFoldDB" id="J3NNM4"/>
<keyword evidence="3" id="KW-1185">Reference proteome</keyword>
<organism evidence="1">
    <name type="scientific">Gaeumannomyces tritici (strain R3-111a-1)</name>
    <name type="common">Wheat and barley take-all root rot fungus</name>
    <name type="synonym">Gaeumannomyces graminis var. tritici</name>
    <dbReference type="NCBI Taxonomy" id="644352"/>
    <lineage>
        <taxon>Eukaryota</taxon>
        <taxon>Fungi</taxon>
        <taxon>Dikarya</taxon>
        <taxon>Ascomycota</taxon>
        <taxon>Pezizomycotina</taxon>
        <taxon>Sordariomycetes</taxon>
        <taxon>Sordariomycetidae</taxon>
        <taxon>Magnaporthales</taxon>
        <taxon>Magnaporthaceae</taxon>
        <taxon>Gaeumannomyces</taxon>
    </lineage>
</organism>
<dbReference type="EMBL" id="GL385396">
    <property type="protein sequence ID" value="EJT77776.1"/>
    <property type="molecule type" value="Genomic_DNA"/>
</dbReference>
<dbReference type="HOGENOM" id="CLU_2960904_0_0_1"/>
<gene>
    <name evidence="2" type="primary">20343339</name>
    <name evidence="1" type="ORF">GGTG_02881</name>
</gene>
<reference evidence="1" key="2">
    <citation type="submission" date="2010-07" db="EMBL/GenBank/DDBJ databases">
        <authorList>
            <consortium name="The Broad Institute Genome Sequencing Platform"/>
            <consortium name="Broad Institute Genome Sequencing Center for Infectious Disease"/>
            <person name="Ma L.-J."/>
            <person name="Dead R."/>
            <person name="Young S."/>
            <person name="Zeng Q."/>
            <person name="Koehrsen M."/>
            <person name="Alvarado L."/>
            <person name="Berlin A."/>
            <person name="Chapman S.B."/>
            <person name="Chen Z."/>
            <person name="Freedman E."/>
            <person name="Gellesch M."/>
            <person name="Goldberg J."/>
            <person name="Griggs A."/>
            <person name="Gujja S."/>
            <person name="Heilman E.R."/>
            <person name="Heiman D."/>
            <person name="Hepburn T."/>
            <person name="Howarth C."/>
            <person name="Jen D."/>
            <person name="Larson L."/>
            <person name="Mehta T."/>
            <person name="Neiman D."/>
            <person name="Pearson M."/>
            <person name="Roberts A."/>
            <person name="Saif S."/>
            <person name="Shea T."/>
            <person name="Shenoy N."/>
            <person name="Sisk P."/>
            <person name="Stolte C."/>
            <person name="Sykes S."/>
            <person name="Walk T."/>
            <person name="White J."/>
            <person name="Yandava C."/>
            <person name="Haas B."/>
            <person name="Nusbaum C."/>
            <person name="Birren B."/>
        </authorList>
    </citation>
    <scope>NUCLEOTIDE SEQUENCE</scope>
    <source>
        <strain evidence="1">R3-111a-1</strain>
    </source>
</reference>
<accession>J3NNM4</accession>
<reference evidence="3" key="1">
    <citation type="submission" date="2010-07" db="EMBL/GenBank/DDBJ databases">
        <title>The genome sequence of Gaeumannomyces graminis var. tritici strain R3-111a-1.</title>
        <authorList>
            <consortium name="The Broad Institute Genome Sequencing Platform"/>
            <person name="Ma L.-J."/>
            <person name="Dead R."/>
            <person name="Young S."/>
            <person name="Zeng Q."/>
            <person name="Koehrsen M."/>
            <person name="Alvarado L."/>
            <person name="Berlin A."/>
            <person name="Chapman S.B."/>
            <person name="Chen Z."/>
            <person name="Freedman E."/>
            <person name="Gellesch M."/>
            <person name="Goldberg J."/>
            <person name="Griggs A."/>
            <person name="Gujja S."/>
            <person name="Heilman E.R."/>
            <person name="Heiman D."/>
            <person name="Hepburn T."/>
            <person name="Howarth C."/>
            <person name="Jen D."/>
            <person name="Larson L."/>
            <person name="Mehta T."/>
            <person name="Neiman D."/>
            <person name="Pearson M."/>
            <person name="Roberts A."/>
            <person name="Saif S."/>
            <person name="Shea T."/>
            <person name="Shenoy N."/>
            <person name="Sisk P."/>
            <person name="Stolte C."/>
            <person name="Sykes S."/>
            <person name="Walk T."/>
            <person name="White J."/>
            <person name="Yandava C."/>
            <person name="Haas B."/>
            <person name="Nusbaum C."/>
            <person name="Birren B."/>
        </authorList>
    </citation>
    <scope>NUCLEOTIDE SEQUENCE [LARGE SCALE GENOMIC DNA]</scope>
    <source>
        <strain evidence="3">R3-111a-1</strain>
    </source>
</reference>
<dbReference type="GeneID" id="20343339"/>
<dbReference type="EnsemblFungi" id="EJT77776">
    <property type="protein sequence ID" value="EJT77776"/>
    <property type="gene ID" value="GGTG_02881"/>
</dbReference>
<dbReference type="VEuPathDB" id="FungiDB:GGTG_02881"/>
<name>J3NNM4_GAET3</name>